<feature type="chain" id="PRO_5046091766" description="OmpA-like domain-containing protein" evidence="1">
    <location>
        <begin position="23"/>
        <end position="139"/>
    </location>
</feature>
<evidence type="ECO:0000256" key="1">
    <source>
        <dbReference type="SAM" id="SignalP"/>
    </source>
</evidence>
<evidence type="ECO:0000313" key="3">
    <source>
        <dbReference type="Proteomes" id="UP000824334"/>
    </source>
</evidence>
<keyword evidence="3" id="KW-1185">Reference proteome</keyword>
<protein>
    <recommendedName>
        <fullName evidence="4">OmpA-like domain-containing protein</fullName>
    </recommendedName>
</protein>
<dbReference type="RefSeq" id="WP_219354489.1">
    <property type="nucleotide sequence ID" value="NZ_CP080034.1"/>
</dbReference>
<keyword evidence="1" id="KW-0732">Signal</keyword>
<accession>A0ABX8TMD9</accession>
<gene>
    <name evidence="2" type="ORF">KWG56_08940</name>
</gene>
<sequence>MSYLLHSKVTVIAACLALTACAHRPTPLPCPPPSATQCNQGFIALHFEPEIETFARPFTAGFGYLTHVADRCDLTFVAITGLPDPVKPDGAPPLAVKRAERVRDFLSAFGIPITEFEYGDAEQQAKPGISFNATSAPGR</sequence>
<proteinExistence type="predicted"/>
<reference evidence="2 3" key="1">
    <citation type="submission" date="2021-07" db="EMBL/GenBank/DDBJ databases">
        <title>Isolation and characterization of bacteria from a gold mining with a capacity of golden bioaccumulation.</title>
        <authorList>
            <person name="Yang X.J."/>
        </authorList>
    </citation>
    <scope>NUCLEOTIDE SEQUENCE [LARGE SCALE GENOMIC DNA]</scope>
    <source>
        <strain evidence="2 3">Au29</strain>
    </source>
</reference>
<dbReference type="EMBL" id="CP080034">
    <property type="protein sequence ID" value="QYC12042.1"/>
    <property type="molecule type" value="Genomic_DNA"/>
</dbReference>
<evidence type="ECO:0000313" key="2">
    <source>
        <dbReference type="EMBL" id="QYC12042.1"/>
    </source>
</evidence>
<evidence type="ECO:0008006" key="4">
    <source>
        <dbReference type="Google" id="ProtNLM"/>
    </source>
</evidence>
<dbReference type="GeneID" id="94375390"/>
<name>A0ABX8TMD9_9CAUL</name>
<organism evidence="2 3">
    <name type="scientific">Brevundimonas nasdae</name>
    <dbReference type="NCBI Taxonomy" id="172043"/>
    <lineage>
        <taxon>Bacteria</taxon>
        <taxon>Pseudomonadati</taxon>
        <taxon>Pseudomonadota</taxon>
        <taxon>Alphaproteobacteria</taxon>
        <taxon>Caulobacterales</taxon>
        <taxon>Caulobacteraceae</taxon>
        <taxon>Brevundimonas</taxon>
    </lineage>
</organism>
<feature type="signal peptide" evidence="1">
    <location>
        <begin position="1"/>
        <end position="22"/>
    </location>
</feature>
<dbReference type="Proteomes" id="UP000824334">
    <property type="component" value="Chromosome"/>
</dbReference>